<dbReference type="AlphaFoldDB" id="A0A7J6PT62"/>
<accession>A0A7J6PT62</accession>
<comment type="caution">
    <text evidence="1">The sequence shown here is derived from an EMBL/GenBank/DDBJ whole genome shotgun (WGS) entry which is preliminary data.</text>
</comment>
<dbReference type="Proteomes" id="UP000574390">
    <property type="component" value="Unassembled WGS sequence"/>
</dbReference>
<protein>
    <submittedName>
        <fullName evidence="1">Uncharacterized protein</fullName>
    </submittedName>
</protein>
<name>A0A7J6PT62_PEROL</name>
<feature type="non-terminal residue" evidence="1">
    <location>
        <position position="86"/>
    </location>
</feature>
<evidence type="ECO:0000313" key="1">
    <source>
        <dbReference type="EMBL" id="KAF4698840.1"/>
    </source>
</evidence>
<reference evidence="1 2" key="1">
    <citation type="submission" date="2020-04" db="EMBL/GenBank/DDBJ databases">
        <title>Perkinsus olseni comparative genomics.</title>
        <authorList>
            <person name="Bogema D.R."/>
        </authorList>
    </citation>
    <scope>NUCLEOTIDE SEQUENCE [LARGE SCALE GENOMIC DNA]</scope>
    <source>
        <strain evidence="1">ATCC PRA-205</strain>
    </source>
</reference>
<evidence type="ECO:0000313" key="2">
    <source>
        <dbReference type="Proteomes" id="UP000574390"/>
    </source>
</evidence>
<organism evidence="1 2">
    <name type="scientific">Perkinsus olseni</name>
    <name type="common">Perkinsus atlanticus</name>
    <dbReference type="NCBI Taxonomy" id="32597"/>
    <lineage>
        <taxon>Eukaryota</taxon>
        <taxon>Sar</taxon>
        <taxon>Alveolata</taxon>
        <taxon>Perkinsozoa</taxon>
        <taxon>Perkinsea</taxon>
        <taxon>Perkinsida</taxon>
        <taxon>Perkinsidae</taxon>
        <taxon>Perkinsus</taxon>
    </lineage>
</organism>
<sequence>VHSSPSAHLSWPARSRRAFDLSWQGSSPSPVSMIRDLALNLTSAKNRSELSKMLVNAWRNSGRSFKWRSTKKTGRSLTVTRSMRHP</sequence>
<dbReference type="EMBL" id="JABANM010034920">
    <property type="protein sequence ID" value="KAF4698840.1"/>
    <property type="molecule type" value="Genomic_DNA"/>
</dbReference>
<gene>
    <name evidence="1" type="ORF">FOZ62_011083</name>
</gene>
<proteinExistence type="predicted"/>
<feature type="non-terminal residue" evidence="1">
    <location>
        <position position="1"/>
    </location>
</feature>